<accession>A0A3D9FJI6</accession>
<dbReference type="SUPFAM" id="SSF53474">
    <property type="entry name" value="alpha/beta-Hydrolases"/>
    <property type="match status" value="1"/>
</dbReference>
<evidence type="ECO:0000313" key="2">
    <source>
        <dbReference type="EMBL" id="RED17261.1"/>
    </source>
</evidence>
<dbReference type="PANTHER" id="PTHR22946">
    <property type="entry name" value="DIENELACTONE HYDROLASE DOMAIN-CONTAINING PROTEIN-RELATED"/>
    <property type="match status" value="1"/>
</dbReference>
<dbReference type="Gene3D" id="3.40.50.1820">
    <property type="entry name" value="alpha/beta hydrolase"/>
    <property type="match status" value="1"/>
</dbReference>
<name>A0A3D9FJI6_9SPHN</name>
<evidence type="ECO:0000259" key="1">
    <source>
        <dbReference type="Pfam" id="PF01738"/>
    </source>
</evidence>
<comment type="caution">
    <text evidence="2">The sequence shown here is derived from an EMBL/GenBank/DDBJ whole genome shotgun (WGS) entry which is preliminary data.</text>
</comment>
<proteinExistence type="predicted"/>
<reference evidence="2 3" key="1">
    <citation type="submission" date="2018-07" db="EMBL/GenBank/DDBJ databases">
        <title>Genomic Encyclopedia of Type Strains, Phase IV (KMG-IV): sequencing the most valuable type-strain genomes for metagenomic binning, comparative biology and taxonomic classification.</title>
        <authorList>
            <person name="Goeker M."/>
        </authorList>
    </citation>
    <scope>NUCLEOTIDE SEQUENCE [LARGE SCALE GENOMIC DNA]</scope>
    <source>
        <strain evidence="2 3">DSM 26725</strain>
    </source>
</reference>
<dbReference type="InterPro" id="IPR002925">
    <property type="entry name" value="Dienelactn_hydro"/>
</dbReference>
<dbReference type="AlphaFoldDB" id="A0A3D9FJI6"/>
<protein>
    <submittedName>
        <fullName evidence="2">Dienelactone hydrolase</fullName>
    </submittedName>
</protein>
<dbReference type="OrthoDB" id="9787933at2"/>
<feature type="domain" description="Dienelactone hydrolase" evidence="1">
    <location>
        <begin position="23"/>
        <end position="237"/>
    </location>
</feature>
<dbReference type="GO" id="GO:0016787">
    <property type="term" value="F:hydrolase activity"/>
    <property type="evidence" value="ECO:0007669"/>
    <property type="project" value="UniProtKB-KW"/>
</dbReference>
<sequence>MAIERNEIIYDGPGGPFEGLAVRDTDWDDPRPGVMLVPNVLGPKEMDFANAERLAELGYAAFVADVYGQGNRATRADDDPARFMNALNADREMLRDRLLASLATLKTLDGIDPAKTAATGYCFGGKCVLDLARCGADISGVVSFHGVYDPPPFPNVTVMTAKILVCHGWGDPLAPPEVTVALAQELTAGGADWQIHAYGHTGHGFTDISATMPERGIAHQPDADRRSWRAMQDFLGELFA</sequence>
<dbReference type="InterPro" id="IPR029058">
    <property type="entry name" value="AB_hydrolase_fold"/>
</dbReference>
<dbReference type="EMBL" id="QRDP01000004">
    <property type="protein sequence ID" value="RED17261.1"/>
    <property type="molecule type" value="Genomic_DNA"/>
</dbReference>
<dbReference type="InterPro" id="IPR050261">
    <property type="entry name" value="FrsA_esterase"/>
</dbReference>
<dbReference type="Proteomes" id="UP000256310">
    <property type="component" value="Unassembled WGS sequence"/>
</dbReference>
<keyword evidence="3" id="KW-1185">Reference proteome</keyword>
<dbReference type="PANTHER" id="PTHR22946:SF0">
    <property type="entry name" value="DIENELACTONE HYDROLASE DOMAIN-CONTAINING PROTEIN"/>
    <property type="match status" value="1"/>
</dbReference>
<gene>
    <name evidence="2" type="ORF">DFR46_2300</name>
</gene>
<evidence type="ECO:0000313" key="3">
    <source>
        <dbReference type="Proteomes" id="UP000256310"/>
    </source>
</evidence>
<dbReference type="Pfam" id="PF01738">
    <property type="entry name" value="DLH"/>
    <property type="match status" value="1"/>
</dbReference>
<organism evidence="2 3">
    <name type="scientific">Parasphingopyxis lamellibrachiae</name>
    <dbReference type="NCBI Taxonomy" id="680125"/>
    <lineage>
        <taxon>Bacteria</taxon>
        <taxon>Pseudomonadati</taxon>
        <taxon>Pseudomonadota</taxon>
        <taxon>Alphaproteobacteria</taxon>
        <taxon>Sphingomonadales</taxon>
        <taxon>Sphingomonadaceae</taxon>
        <taxon>Parasphingopyxis</taxon>
    </lineage>
</organism>
<dbReference type="RefSeq" id="WP_116236554.1">
    <property type="nucleotide sequence ID" value="NZ_QRDP01000004.1"/>
</dbReference>
<keyword evidence="2" id="KW-0378">Hydrolase</keyword>